<dbReference type="KEGG" id="dgr:6557705"/>
<organism evidence="12">
    <name type="scientific">Drosophila grimshawi</name>
    <name type="common">Hawaiian fruit fly</name>
    <name type="synonym">Idiomyia grimshawi</name>
    <dbReference type="NCBI Taxonomy" id="7222"/>
    <lineage>
        <taxon>Eukaryota</taxon>
        <taxon>Metazoa</taxon>
        <taxon>Ecdysozoa</taxon>
        <taxon>Arthropoda</taxon>
        <taxon>Hexapoda</taxon>
        <taxon>Insecta</taxon>
        <taxon>Pterygota</taxon>
        <taxon>Neoptera</taxon>
        <taxon>Endopterygota</taxon>
        <taxon>Diptera</taxon>
        <taxon>Brachycera</taxon>
        <taxon>Muscomorpha</taxon>
        <taxon>Ephydroidea</taxon>
        <taxon>Drosophilidae</taxon>
        <taxon>Drosophila</taxon>
        <taxon>Hawaiian Drosophila</taxon>
    </lineage>
</organism>
<feature type="short sequence motif" description="Histidine triad motif" evidence="8 9">
    <location>
        <begin position="98"/>
        <end position="102"/>
    </location>
</feature>
<dbReference type="eggNOG" id="KOG4359">
    <property type="taxonomic scope" value="Eukaryota"/>
</dbReference>
<evidence type="ECO:0000256" key="4">
    <source>
        <dbReference type="ARBA" id="ARBA00025764"/>
    </source>
</evidence>
<comment type="similarity">
    <text evidence="4">Belongs to the HINT family.</text>
</comment>
<dbReference type="SUPFAM" id="SSF54197">
    <property type="entry name" value="HIT-like"/>
    <property type="match status" value="1"/>
</dbReference>
<evidence type="ECO:0000259" key="10">
    <source>
        <dbReference type="PROSITE" id="PS51084"/>
    </source>
</evidence>
<comment type="catalytic activity">
    <reaction evidence="3">
        <text>adenosine 5'-phosphoramidate + H2O = NH4(+) + AMP</text>
        <dbReference type="Rhea" id="RHEA:67916"/>
        <dbReference type="ChEBI" id="CHEBI:15377"/>
        <dbReference type="ChEBI" id="CHEBI:28938"/>
        <dbReference type="ChEBI" id="CHEBI:57890"/>
        <dbReference type="ChEBI" id="CHEBI:456215"/>
    </reaction>
</comment>
<reference evidence="11 12" key="1">
    <citation type="journal article" date="2007" name="Nature">
        <title>Evolution of genes and genomes on the Drosophila phylogeny.</title>
        <authorList>
            <consortium name="Drosophila 12 Genomes Consortium"/>
            <person name="Clark A.G."/>
            <person name="Eisen M.B."/>
            <person name="Smith D.R."/>
            <person name="Bergman C.M."/>
            <person name="Oliver B."/>
            <person name="Markow T.A."/>
            <person name="Kaufman T.C."/>
            <person name="Kellis M."/>
            <person name="Gelbart W."/>
            <person name="Iyer V.N."/>
            <person name="Pollard D.A."/>
            <person name="Sackton T.B."/>
            <person name="Larracuente A.M."/>
            <person name="Singh N.D."/>
            <person name="Abad J.P."/>
            <person name="Abt D.N."/>
            <person name="Adryan B."/>
            <person name="Aguade M."/>
            <person name="Akashi H."/>
            <person name="Anderson W.W."/>
            <person name="Aquadro C.F."/>
            <person name="Ardell D.H."/>
            <person name="Arguello R."/>
            <person name="Artieri C.G."/>
            <person name="Barbash D.A."/>
            <person name="Barker D."/>
            <person name="Barsanti P."/>
            <person name="Batterham P."/>
            <person name="Batzoglou S."/>
            <person name="Begun D."/>
            <person name="Bhutkar A."/>
            <person name="Blanco E."/>
            <person name="Bosak S.A."/>
            <person name="Bradley R.K."/>
            <person name="Brand A.D."/>
            <person name="Brent M.R."/>
            <person name="Brooks A.N."/>
            <person name="Brown R.H."/>
            <person name="Butlin R.K."/>
            <person name="Caggese C."/>
            <person name="Calvi B.R."/>
            <person name="Bernardo de Carvalho A."/>
            <person name="Caspi A."/>
            <person name="Castrezana S."/>
            <person name="Celniker S.E."/>
            <person name="Chang J.L."/>
            <person name="Chapple C."/>
            <person name="Chatterji S."/>
            <person name="Chinwalla A."/>
            <person name="Civetta A."/>
            <person name="Clifton S.W."/>
            <person name="Comeron J.M."/>
            <person name="Costello J.C."/>
            <person name="Coyne J.A."/>
            <person name="Daub J."/>
            <person name="David R.G."/>
            <person name="Delcher A.L."/>
            <person name="Delehaunty K."/>
            <person name="Do C.B."/>
            <person name="Ebling H."/>
            <person name="Edwards K."/>
            <person name="Eickbush T."/>
            <person name="Evans J.D."/>
            <person name="Filipski A."/>
            <person name="Findeiss S."/>
            <person name="Freyhult E."/>
            <person name="Fulton L."/>
            <person name="Fulton R."/>
            <person name="Garcia A.C."/>
            <person name="Gardiner A."/>
            <person name="Garfield D.A."/>
            <person name="Garvin B.E."/>
            <person name="Gibson G."/>
            <person name="Gilbert D."/>
            <person name="Gnerre S."/>
            <person name="Godfrey J."/>
            <person name="Good R."/>
            <person name="Gotea V."/>
            <person name="Gravely B."/>
            <person name="Greenberg A.J."/>
            <person name="Griffiths-Jones S."/>
            <person name="Gross S."/>
            <person name="Guigo R."/>
            <person name="Gustafson E.A."/>
            <person name="Haerty W."/>
            <person name="Hahn M.W."/>
            <person name="Halligan D.L."/>
            <person name="Halpern A.L."/>
            <person name="Halter G.M."/>
            <person name="Han M.V."/>
            <person name="Heger A."/>
            <person name="Hillier L."/>
            <person name="Hinrichs A.S."/>
            <person name="Holmes I."/>
            <person name="Hoskins R.A."/>
            <person name="Hubisz M.J."/>
            <person name="Hultmark D."/>
            <person name="Huntley M.A."/>
            <person name="Jaffe D.B."/>
            <person name="Jagadeeshan S."/>
            <person name="Jeck W.R."/>
            <person name="Johnson J."/>
            <person name="Jones C.D."/>
            <person name="Jordan W.C."/>
            <person name="Karpen G.H."/>
            <person name="Kataoka E."/>
            <person name="Keightley P.D."/>
            <person name="Kheradpour P."/>
            <person name="Kirkness E.F."/>
            <person name="Koerich L.B."/>
            <person name="Kristiansen K."/>
            <person name="Kudrna D."/>
            <person name="Kulathinal R.J."/>
            <person name="Kumar S."/>
            <person name="Kwok R."/>
            <person name="Lander E."/>
            <person name="Langley C.H."/>
            <person name="Lapoint R."/>
            <person name="Lazzaro B.P."/>
            <person name="Lee S.J."/>
            <person name="Levesque L."/>
            <person name="Li R."/>
            <person name="Lin C.F."/>
            <person name="Lin M.F."/>
            <person name="Lindblad-Toh K."/>
            <person name="Llopart A."/>
            <person name="Long M."/>
            <person name="Low L."/>
            <person name="Lozovsky E."/>
            <person name="Lu J."/>
            <person name="Luo M."/>
            <person name="Machado C.A."/>
            <person name="Makalowski W."/>
            <person name="Marzo M."/>
            <person name="Matsuda M."/>
            <person name="Matzkin L."/>
            <person name="McAllister B."/>
            <person name="McBride C.S."/>
            <person name="McKernan B."/>
            <person name="McKernan K."/>
            <person name="Mendez-Lago M."/>
            <person name="Minx P."/>
            <person name="Mollenhauer M.U."/>
            <person name="Montooth K."/>
            <person name="Mount S.M."/>
            <person name="Mu X."/>
            <person name="Myers E."/>
            <person name="Negre B."/>
            <person name="Newfeld S."/>
            <person name="Nielsen R."/>
            <person name="Noor M.A."/>
            <person name="O'Grady P."/>
            <person name="Pachter L."/>
            <person name="Papaceit M."/>
            <person name="Parisi M.J."/>
            <person name="Parisi M."/>
            <person name="Parts L."/>
            <person name="Pedersen J.S."/>
            <person name="Pesole G."/>
            <person name="Phillippy A.M."/>
            <person name="Ponting C.P."/>
            <person name="Pop M."/>
            <person name="Porcelli D."/>
            <person name="Powell J.R."/>
            <person name="Prohaska S."/>
            <person name="Pruitt K."/>
            <person name="Puig M."/>
            <person name="Quesneville H."/>
            <person name="Ram K.R."/>
            <person name="Rand D."/>
            <person name="Rasmussen M.D."/>
            <person name="Reed L.K."/>
            <person name="Reenan R."/>
            <person name="Reily A."/>
            <person name="Remington K.A."/>
            <person name="Rieger T.T."/>
            <person name="Ritchie M.G."/>
            <person name="Robin C."/>
            <person name="Rogers Y.H."/>
            <person name="Rohde C."/>
            <person name="Rozas J."/>
            <person name="Rubenfield M.J."/>
            <person name="Ruiz A."/>
            <person name="Russo S."/>
            <person name="Salzberg S.L."/>
            <person name="Sanchez-Gracia A."/>
            <person name="Saranga D.J."/>
            <person name="Sato H."/>
            <person name="Schaeffer S.W."/>
            <person name="Schatz M.C."/>
            <person name="Schlenke T."/>
            <person name="Schwartz R."/>
            <person name="Segarra C."/>
            <person name="Singh R.S."/>
            <person name="Sirot L."/>
            <person name="Sirota M."/>
            <person name="Sisneros N.B."/>
            <person name="Smith C.D."/>
            <person name="Smith T.F."/>
            <person name="Spieth J."/>
            <person name="Stage D.E."/>
            <person name="Stark A."/>
            <person name="Stephan W."/>
            <person name="Strausberg R.L."/>
            <person name="Strempel S."/>
            <person name="Sturgill D."/>
            <person name="Sutton G."/>
            <person name="Sutton G.G."/>
            <person name="Tao W."/>
            <person name="Teichmann S."/>
            <person name="Tobari Y.N."/>
            <person name="Tomimura Y."/>
            <person name="Tsolas J.M."/>
            <person name="Valente V.L."/>
            <person name="Venter E."/>
            <person name="Venter J.C."/>
            <person name="Vicario S."/>
            <person name="Vieira F.G."/>
            <person name="Vilella A.J."/>
            <person name="Villasante A."/>
            <person name="Walenz B."/>
            <person name="Wang J."/>
            <person name="Wasserman M."/>
            <person name="Watts T."/>
            <person name="Wilson D."/>
            <person name="Wilson R.K."/>
            <person name="Wing R.A."/>
            <person name="Wolfner M.F."/>
            <person name="Wong A."/>
            <person name="Wong G.K."/>
            <person name="Wu C.I."/>
            <person name="Wu G."/>
            <person name="Yamamoto D."/>
            <person name="Yang H.P."/>
            <person name="Yang S.P."/>
            <person name="Yorke J.A."/>
            <person name="Yoshida K."/>
            <person name="Zdobnov E."/>
            <person name="Zhang P."/>
            <person name="Zhang Y."/>
            <person name="Zimin A.V."/>
            <person name="Baldwin J."/>
            <person name="Abdouelleil A."/>
            <person name="Abdulkadir J."/>
            <person name="Abebe A."/>
            <person name="Abera B."/>
            <person name="Abreu J."/>
            <person name="Acer S.C."/>
            <person name="Aftuck L."/>
            <person name="Alexander A."/>
            <person name="An P."/>
            <person name="Anderson E."/>
            <person name="Anderson S."/>
            <person name="Arachi H."/>
            <person name="Azer M."/>
            <person name="Bachantsang P."/>
            <person name="Barry A."/>
            <person name="Bayul T."/>
            <person name="Berlin A."/>
            <person name="Bessette D."/>
            <person name="Bloom T."/>
            <person name="Blye J."/>
            <person name="Boguslavskiy L."/>
            <person name="Bonnet C."/>
            <person name="Boukhgalter B."/>
            <person name="Bourzgui I."/>
            <person name="Brown A."/>
            <person name="Cahill P."/>
            <person name="Channer S."/>
            <person name="Cheshatsang Y."/>
            <person name="Chuda L."/>
            <person name="Citroen M."/>
            <person name="Collymore A."/>
            <person name="Cooke P."/>
            <person name="Costello M."/>
            <person name="D'Aco K."/>
            <person name="Daza R."/>
            <person name="De Haan G."/>
            <person name="DeGray S."/>
            <person name="DeMaso C."/>
            <person name="Dhargay N."/>
            <person name="Dooley K."/>
            <person name="Dooley E."/>
            <person name="Doricent M."/>
            <person name="Dorje P."/>
            <person name="Dorjee K."/>
            <person name="Dupes A."/>
            <person name="Elong R."/>
            <person name="Falk J."/>
            <person name="Farina A."/>
            <person name="Faro S."/>
            <person name="Ferguson D."/>
            <person name="Fisher S."/>
            <person name="Foley C.D."/>
            <person name="Franke A."/>
            <person name="Friedrich D."/>
            <person name="Gadbois L."/>
            <person name="Gearin G."/>
            <person name="Gearin C.R."/>
            <person name="Giannoukos G."/>
            <person name="Goode T."/>
            <person name="Graham J."/>
            <person name="Grandbois E."/>
            <person name="Grewal S."/>
            <person name="Gyaltsen K."/>
            <person name="Hafez N."/>
            <person name="Hagos B."/>
            <person name="Hall J."/>
            <person name="Henson C."/>
            <person name="Hollinger A."/>
            <person name="Honan T."/>
            <person name="Huard M.D."/>
            <person name="Hughes L."/>
            <person name="Hurhula B."/>
            <person name="Husby M.E."/>
            <person name="Kamat A."/>
            <person name="Kanga B."/>
            <person name="Kashin S."/>
            <person name="Khazanovich D."/>
            <person name="Kisner P."/>
            <person name="Lance K."/>
            <person name="Lara M."/>
            <person name="Lee W."/>
            <person name="Lennon N."/>
            <person name="Letendre F."/>
            <person name="LeVine R."/>
            <person name="Lipovsky A."/>
            <person name="Liu X."/>
            <person name="Liu J."/>
            <person name="Liu S."/>
            <person name="Lokyitsang T."/>
            <person name="Lokyitsang Y."/>
            <person name="Lubonja R."/>
            <person name="Lui A."/>
            <person name="MacDonald P."/>
            <person name="Magnisalis V."/>
            <person name="Maru K."/>
            <person name="Matthews C."/>
            <person name="McCusker W."/>
            <person name="McDonough S."/>
            <person name="Mehta T."/>
            <person name="Meldrim J."/>
            <person name="Meneus L."/>
            <person name="Mihai O."/>
            <person name="Mihalev A."/>
            <person name="Mihova T."/>
            <person name="Mittelman R."/>
            <person name="Mlenga V."/>
            <person name="Montmayeur A."/>
            <person name="Mulrain L."/>
            <person name="Navidi A."/>
            <person name="Naylor J."/>
            <person name="Negash T."/>
            <person name="Nguyen T."/>
            <person name="Nguyen N."/>
            <person name="Nicol R."/>
            <person name="Norbu C."/>
            <person name="Norbu N."/>
            <person name="Novod N."/>
            <person name="O'Neill B."/>
            <person name="Osman S."/>
            <person name="Markiewicz E."/>
            <person name="Oyono O.L."/>
            <person name="Patti C."/>
            <person name="Phunkhang P."/>
            <person name="Pierre F."/>
            <person name="Priest M."/>
            <person name="Raghuraman S."/>
            <person name="Rege F."/>
            <person name="Reyes R."/>
            <person name="Rise C."/>
            <person name="Rogov P."/>
            <person name="Ross K."/>
            <person name="Ryan E."/>
            <person name="Settipalli S."/>
            <person name="Shea T."/>
            <person name="Sherpa N."/>
            <person name="Shi L."/>
            <person name="Shih D."/>
            <person name="Sparrow T."/>
            <person name="Spaulding J."/>
            <person name="Stalker J."/>
            <person name="Stange-Thomann N."/>
            <person name="Stavropoulos S."/>
            <person name="Stone C."/>
            <person name="Strader C."/>
            <person name="Tesfaye S."/>
            <person name="Thomson T."/>
            <person name="Thoulutsang Y."/>
            <person name="Thoulutsang D."/>
            <person name="Topham K."/>
            <person name="Topping I."/>
            <person name="Tsamla T."/>
            <person name="Vassiliev H."/>
            <person name="Vo A."/>
            <person name="Wangchuk T."/>
            <person name="Wangdi T."/>
            <person name="Weiand M."/>
            <person name="Wilkinson J."/>
            <person name="Wilson A."/>
            <person name="Yadav S."/>
            <person name="Young G."/>
            <person name="Yu Q."/>
            <person name="Zembek L."/>
            <person name="Zhong D."/>
            <person name="Zimmer A."/>
            <person name="Zwirko Z."/>
            <person name="Jaffe D.B."/>
            <person name="Alvarez P."/>
            <person name="Brockman W."/>
            <person name="Butler J."/>
            <person name="Chin C."/>
            <person name="Gnerre S."/>
            <person name="Grabherr M."/>
            <person name="Kleber M."/>
            <person name="Mauceli E."/>
            <person name="MacCallum I."/>
        </authorList>
    </citation>
    <scope>NUCLEOTIDE SEQUENCE [LARGE SCALE GENOMIC DNA]</scope>
    <source>
        <strain evidence="12">Tucson 15287-2541.00</strain>
    </source>
</reference>
<evidence type="ECO:0000256" key="2">
    <source>
        <dbReference type="ARBA" id="ARBA00022801"/>
    </source>
</evidence>
<keyword evidence="2" id="KW-0378">Hydrolase</keyword>
<dbReference type="InterPro" id="IPR036265">
    <property type="entry name" value="HIT-like_sf"/>
</dbReference>
<dbReference type="InParanoid" id="B4J071"/>
<dbReference type="InterPro" id="IPR001310">
    <property type="entry name" value="Histidine_triad_HIT"/>
</dbReference>
<evidence type="ECO:0000313" key="12">
    <source>
        <dbReference type="Proteomes" id="UP000001070"/>
    </source>
</evidence>
<dbReference type="PANTHER" id="PTHR12486:SF5">
    <property type="entry name" value="ADENOSINE 5'-MONOPHOSPHORAMIDASE HINT3"/>
    <property type="match status" value="1"/>
</dbReference>
<protein>
    <recommendedName>
        <fullName evidence="5">Adenosine 5'-monophosphoramidase HINT3</fullName>
    </recommendedName>
    <alternativeName>
        <fullName evidence="6">Histidine triad nucleotide-binding protein 3</fullName>
    </alternativeName>
</protein>
<evidence type="ECO:0000256" key="1">
    <source>
        <dbReference type="ARBA" id="ARBA00022741"/>
    </source>
</evidence>
<dbReference type="EMBL" id="CH916366">
    <property type="protein sequence ID" value="EDV97864.1"/>
    <property type="molecule type" value="Genomic_DNA"/>
</dbReference>
<dbReference type="PANTHER" id="PTHR12486">
    <property type="entry name" value="APRATAXIN-RELATED"/>
    <property type="match status" value="1"/>
</dbReference>
<evidence type="ECO:0000313" key="11">
    <source>
        <dbReference type="EMBL" id="EDV97864.1"/>
    </source>
</evidence>
<dbReference type="HOGENOM" id="CLU_056776_4_2_1"/>
<dbReference type="InterPro" id="IPR011146">
    <property type="entry name" value="HIT-like"/>
</dbReference>
<dbReference type="PRINTS" id="PR00332">
    <property type="entry name" value="HISTRIAD"/>
</dbReference>
<dbReference type="PhylomeDB" id="B4J071"/>
<dbReference type="AlphaFoldDB" id="B4J071"/>
<dbReference type="PROSITE" id="PS51084">
    <property type="entry name" value="HIT_2"/>
    <property type="match status" value="1"/>
</dbReference>
<feature type="domain" description="HIT" evidence="10">
    <location>
        <begin position="7"/>
        <end position="114"/>
    </location>
</feature>
<dbReference type="OMA" id="SINFLPC"/>
<evidence type="ECO:0000256" key="5">
    <source>
        <dbReference type="ARBA" id="ARBA00039802"/>
    </source>
</evidence>
<keyword evidence="12" id="KW-1185">Reference proteome</keyword>
<keyword evidence="1" id="KW-0547">Nucleotide-binding</keyword>
<dbReference type="Gene3D" id="3.30.428.10">
    <property type="entry name" value="HIT-like"/>
    <property type="match status" value="1"/>
</dbReference>
<proteinExistence type="inferred from homology"/>
<evidence type="ECO:0000256" key="8">
    <source>
        <dbReference type="PIRSR" id="PIRSR601310-3"/>
    </source>
</evidence>
<name>B4J071_DROGR</name>
<dbReference type="GO" id="GO:0000166">
    <property type="term" value="F:nucleotide binding"/>
    <property type="evidence" value="ECO:0007669"/>
    <property type="project" value="UniProtKB-KW"/>
</dbReference>
<dbReference type="Pfam" id="PF11969">
    <property type="entry name" value="DcpS_C"/>
    <property type="match status" value="1"/>
</dbReference>
<evidence type="ECO:0000256" key="9">
    <source>
        <dbReference type="PROSITE-ProRule" id="PRU00464"/>
    </source>
</evidence>
<dbReference type="OrthoDB" id="275748at2759"/>
<evidence type="ECO:0000256" key="6">
    <source>
        <dbReference type="ARBA" id="ARBA00042361"/>
    </source>
</evidence>
<feature type="active site" description="Tele-AMP-histidine intermediate" evidence="7">
    <location>
        <position position="100"/>
    </location>
</feature>
<evidence type="ECO:0000256" key="3">
    <source>
        <dbReference type="ARBA" id="ARBA00024472"/>
    </source>
</evidence>
<evidence type="ECO:0000256" key="7">
    <source>
        <dbReference type="PIRSR" id="PIRSR601310-1"/>
    </source>
</evidence>
<gene>
    <name evidence="11" type="primary">Dgri\GH17102</name>
    <name evidence="11" type="ORF">Dgri_GH17102</name>
</gene>
<dbReference type="GO" id="GO:0016787">
    <property type="term" value="F:hydrolase activity"/>
    <property type="evidence" value="ECO:0007669"/>
    <property type="project" value="UniProtKB-KW"/>
</dbReference>
<dbReference type="FunCoup" id="B4J071">
    <property type="interactions" value="295"/>
</dbReference>
<dbReference type="Proteomes" id="UP000001070">
    <property type="component" value="Unassembled WGS sequence"/>
</dbReference>
<sequence length="145" mass="16570">MADQNCLFCDIVSGKTKTVLEVDTNEFTIFKDIRPAAEHHYLIVTKQHYDSLKVLNESHEKMILAMEEGLKSFFVSKGISTTDALYGFHFPPFISVKHLHMHGIAPRSEMNIISRMVFRPATAWFKTVCTPFPDLLFAYSLAENI</sequence>
<accession>B4J071</accession>